<dbReference type="AlphaFoldDB" id="A0AAV8RX20"/>
<proteinExistence type="predicted"/>
<dbReference type="Proteomes" id="UP001222027">
    <property type="component" value="Unassembled WGS sequence"/>
</dbReference>
<evidence type="ECO:0000313" key="1">
    <source>
        <dbReference type="EMBL" id="KAJ8511697.1"/>
    </source>
</evidence>
<evidence type="ECO:0008006" key="3">
    <source>
        <dbReference type="Google" id="ProtNLM"/>
    </source>
</evidence>
<keyword evidence="2" id="KW-1185">Reference proteome</keyword>
<accession>A0AAV8RX20</accession>
<evidence type="ECO:0000313" key="2">
    <source>
        <dbReference type="Proteomes" id="UP001222027"/>
    </source>
</evidence>
<reference evidence="1 2" key="1">
    <citation type="submission" date="2022-12" db="EMBL/GenBank/DDBJ databases">
        <title>Chromosome-scale assembly of the Ensete ventricosum genome.</title>
        <authorList>
            <person name="Dussert Y."/>
            <person name="Stocks J."/>
            <person name="Wendawek A."/>
            <person name="Woldeyes F."/>
            <person name="Nichols R.A."/>
            <person name="Borrell J.S."/>
        </authorList>
    </citation>
    <scope>NUCLEOTIDE SEQUENCE [LARGE SCALE GENOMIC DNA]</scope>
    <source>
        <strain evidence="2">cv. Maze</strain>
        <tissue evidence="1">Seeds</tissue>
    </source>
</reference>
<organism evidence="1 2">
    <name type="scientific">Ensete ventricosum</name>
    <name type="common">Abyssinian banana</name>
    <name type="synonym">Musa ensete</name>
    <dbReference type="NCBI Taxonomy" id="4639"/>
    <lineage>
        <taxon>Eukaryota</taxon>
        <taxon>Viridiplantae</taxon>
        <taxon>Streptophyta</taxon>
        <taxon>Embryophyta</taxon>
        <taxon>Tracheophyta</taxon>
        <taxon>Spermatophyta</taxon>
        <taxon>Magnoliopsida</taxon>
        <taxon>Liliopsida</taxon>
        <taxon>Zingiberales</taxon>
        <taxon>Musaceae</taxon>
        <taxon>Ensete</taxon>
    </lineage>
</organism>
<name>A0AAV8RX20_ENSVE</name>
<sequence length="176" mass="19456">MVGFCCGVQWTPSQNTLHGREAGTRGFVGSTTSARSAECTPGADEQQTEAPAMAVGGRGSAAYSLHAVLSRPPNPRLRRQAALLDRSLVHRTESNPTFAVEFLLRPPAWIKGYQDVLQCRMVNLSTKCTSSSRLVPTIIHEAFRRQEEDVGISHETHLLCRLLDLHTFSAQLWQRS</sequence>
<comment type="caution">
    <text evidence="1">The sequence shown here is derived from an EMBL/GenBank/DDBJ whole genome shotgun (WGS) entry which is preliminary data.</text>
</comment>
<gene>
    <name evidence="1" type="ORF">OPV22_002131</name>
</gene>
<protein>
    <recommendedName>
        <fullName evidence="3">NPH3 domain-containing protein</fullName>
    </recommendedName>
</protein>
<dbReference type="EMBL" id="JAQQAF010000001">
    <property type="protein sequence ID" value="KAJ8511697.1"/>
    <property type="molecule type" value="Genomic_DNA"/>
</dbReference>